<dbReference type="OrthoDB" id="9768262at2"/>
<dbReference type="AlphaFoldDB" id="A0A1G6ASY6"/>
<dbReference type="InterPro" id="IPR000825">
    <property type="entry name" value="SUF_FeS_clus_asmbl_SufBD_core"/>
</dbReference>
<dbReference type="NCBIfam" id="TIGR01981">
    <property type="entry name" value="sufD"/>
    <property type="match status" value="1"/>
</dbReference>
<dbReference type="STRING" id="665467.SAMN02982931_00830"/>
<keyword evidence="5" id="KW-1185">Reference proteome</keyword>
<comment type="similarity">
    <text evidence="1">Belongs to the iron-sulfur cluster assembly SufBD family.</text>
</comment>
<evidence type="ECO:0000256" key="1">
    <source>
        <dbReference type="ARBA" id="ARBA00043967"/>
    </source>
</evidence>
<feature type="domain" description="SUF system FeS cluster assembly SufBD core" evidence="2">
    <location>
        <begin position="190"/>
        <end position="417"/>
    </location>
</feature>
<protein>
    <submittedName>
        <fullName evidence="4">Fe-S cluster assembly protein SufD</fullName>
    </submittedName>
</protein>
<organism evidence="4 5">
    <name type="scientific">Bauldia litoralis</name>
    <dbReference type="NCBI Taxonomy" id="665467"/>
    <lineage>
        <taxon>Bacteria</taxon>
        <taxon>Pseudomonadati</taxon>
        <taxon>Pseudomonadota</taxon>
        <taxon>Alphaproteobacteria</taxon>
        <taxon>Hyphomicrobiales</taxon>
        <taxon>Kaistiaceae</taxon>
        <taxon>Bauldia</taxon>
    </lineage>
</organism>
<sequence length="448" mass="47691">MNAPQRPMRTEAEQALLDAWENARTGLPGGSLVAARRAAAIALFSDRGLPHRRVEEWKYTDLRARMRNAYPPAERPDAEAAARAVSALADPLDGVDRFRLVMVDGFFFDELSDRGPLLEAGIAVAPLAELLAADGDMAAGLLATSDVADGDVAVALNTAFATDGVVVSVPKGAALGKPIELAHVTSEGTPRASTARSRIVVGEGASVRFIESHRGPAGAPYQVNTLADLDIARGALVSWSRLQTESDAAQHLTTFVARMADDSSLDHLSVNRGAALARWQGFVRIEGSHARAGFYGATMLSDKEHGDNTLVVRHVAPDSVSNELFKNVVDDRATGAFQGMIAVEKLAQKTDAKMMTRALLLSDEAQFASKPELEIFADDVRCGHGATAGDIDHTQLFYLMSRGLPRLEAERLLIESFLDEAIDAGSDGAVAESLKGIVSGWLARRGGA</sequence>
<feature type="domain" description="SUF system FeS cluster assembly SufBD N-terminal" evidence="3">
    <location>
        <begin position="31"/>
        <end position="180"/>
    </location>
</feature>
<dbReference type="InterPro" id="IPR055346">
    <property type="entry name" value="Fe-S_cluster_assembly_SufBD"/>
</dbReference>
<dbReference type="Proteomes" id="UP000199071">
    <property type="component" value="Unassembled WGS sequence"/>
</dbReference>
<dbReference type="GO" id="GO:0016226">
    <property type="term" value="P:iron-sulfur cluster assembly"/>
    <property type="evidence" value="ECO:0007669"/>
    <property type="project" value="InterPro"/>
</dbReference>
<dbReference type="InterPro" id="IPR045595">
    <property type="entry name" value="SufBD_N"/>
</dbReference>
<evidence type="ECO:0000313" key="4">
    <source>
        <dbReference type="EMBL" id="SDB11477.1"/>
    </source>
</evidence>
<evidence type="ECO:0000259" key="2">
    <source>
        <dbReference type="Pfam" id="PF01458"/>
    </source>
</evidence>
<dbReference type="PANTHER" id="PTHR43575">
    <property type="entry name" value="PROTEIN ABCI7, CHLOROPLASTIC"/>
    <property type="match status" value="1"/>
</dbReference>
<dbReference type="InterPro" id="IPR037284">
    <property type="entry name" value="SUF_FeS_clus_asmbl_SufBD_sf"/>
</dbReference>
<dbReference type="Pfam" id="PF01458">
    <property type="entry name" value="SUFBD_core"/>
    <property type="match status" value="1"/>
</dbReference>
<name>A0A1G6ASY6_9HYPH</name>
<dbReference type="Pfam" id="PF19295">
    <property type="entry name" value="SufBD_N"/>
    <property type="match status" value="1"/>
</dbReference>
<evidence type="ECO:0000259" key="3">
    <source>
        <dbReference type="Pfam" id="PF19295"/>
    </source>
</evidence>
<dbReference type="EMBL" id="FMXQ01000002">
    <property type="protein sequence ID" value="SDB11477.1"/>
    <property type="molecule type" value="Genomic_DNA"/>
</dbReference>
<evidence type="ECO:0000313" key="5">
    <source>
        <dbReference type="Proteomes" id="UP000199071"/>
    </source>
</evidence>
<dbReference type="SUPFAM" id="SSF101960">
    <property type="entry name" value="Stabilizer of iron transporter SufD"/>
    <property type="match status" value="1"/>
</dbReference>
<accession>A0A1G6ASY6</accession>
<proteinExistence type="inferred from homology"/>
<dbReference type="RefSeq" id="WP_139167753.1">
    <property type="nucleotide sequence ID" value="NZ_FMXQ01000002.1"/>
</dbReference>
<reference evidence="4" key="1">
    <citation type="submission" date="2016-10" db="EMBL/GenBank/DDBJ databases">
        <authorList>
            <person name="de Groot N.N."/>
        </authorList>
    </citation>
    <scope>NUCLEOTIDE SEQUENCE [LARGE SCALE GENOMIC DNA]</scope>
    <source>
        <strain evidence="4">ATCC 35022</strain>
    </source>
</reference>
<gene>
    <name evidence="4" type="ORF">SAMN02982931_00830</name>
</gene>
<dbReference type="PANTHER" id="PTHR43575:SF1">
    <property type="entry name" value="PROTEIN ABCI7, CHLOROPLASTIC"/>
    <property type="match status" value="1"/>
</dbReference>
<dbReference type="InterPro" id="IPR011542">
    <property type="entry name" value="SUF_FeS_clus_asmbl_SufD"/>
</dbReference>